<dbReference type="PIRSF" id="PIRSF001426">
    <property type="entry name" value="NHase_alpha"/>
    <property type="match status" value="1"/>
</dbReference>
<dbReference type="GO" id="GO:0018822">
    <property type="term" value="F:nitrile hydratase activity"/>
    <property type="evidence" value="ECO:0007669"/>
    <property type="project" value="UniProtKB-EC"/>
</dbReference>
<dbReference type="InterPro" id="IPR004232">
    <property type="entry name" value="CN_Hdrtase_a/SCN_Hdrlase_g"/>
</dbReference>
<keyword evidence="8" id="KW-1185">Reference proteome</keyword>
<gene>
    <name evidence="7" type="primary">nthA</name>
    <name evidence="7" type="ORF">RFM52_03740</name>
</gene>
<proteinExistence type="inferred from homology"/>
<evidence type="ECO:0000256" key="2">
    <source>
        <dbReference type="ARBA" id="ARBA00013079"/>
    </source>
</evidence>
<organism evidence="7 8">
    <name type="scientific">Mesorhizobium humile</name>
    <dbReference type="NCBI Taxonomy" id="3072313"/>
    <lineage>
        <taxon>Bacteria</taxon>
        <taxon>Pseudomonadati</taxon>
        <taxon>Pseudomonadota</taxon>
        <taxon>Alphaproteobacteria</taxon>
        <taxon>Hyphomicrobiales</taxon>
        <taxon>Phyllobacteriaceae</taxon>
        <taxon>Mesorhizobium</taxon>
    </lineage>
</organism>
<keyword evidence="3" id="KW-0479">Metal-binding</keyword>
<dbReference type="EMBL" id="JAVIIV010000002">
    <property type="protein sequence ID" value="MDX8484295.1"/>
    <property type="molecule type" value="Genomic_DNA"/>
</dbReference>
<evidence type="ECO:0000313" key="7">
    <source>
        <dbReference type="EMBL" id="MDX8484295.1"/>
    </source>
</evidence>
<dbReference type="SUPFAM" id="SSF56209">
    <property type="entry name" value="Nitrile hydratase alpha chain"/>
    <property type="match status" value="1"/>
</dbReference>
<evidence type="ECO:0000313" key="8">
    <source>
        <dbReference type="Proteomes" id="UP001280156"/>
    </source>
</evidence>
<dbReference type="InterPro" id="IPR036648">
    <property type="entry name" value="CN_Hdrase_a/SCN_Hdrase_g_sf"/>
</dbReference>
<dbReference type="InterPro" id="IPR018141">
    <property type="entry name" value="Nitrile_hydratase_asu"/>
</dbReference>
<evidence type="ECO:0000256" key="5">
    <source>
        <dbReference type="ARBA" id="ARBA00044877"/>
    </source>
</evidence>
<reference evidence="7 8" key="1">
    <citation type="submission" date="2023-08" db="EMBL/GenBank/DDBJ databases">
        <title>Implementing the SeqCode for naming new Mesorhizobium species isolated from Vachellia karroo root nodules.</title>
        <authorList>
            <person name="Van Lill M."/>
        </authorList>
    </citation>
    <scope>NUCLEOTIDE SEQUENCE [LARGE SCALE GENOMIC DNA]</scope>
    <source>
        <strain evidence="7 8">VK2B</strain>
    </source>
</reference>
<name>A0ABU4YDX7_9HYPH</name>
<evidence type="ECO:0000256" key="4">
    <source>
        <dbReference type="ARBA" id="ARBA00023239"/>
    </source>
</evidence>
<dbReference type="Proteomes" id="UP001280156">
    <property type="component" value="Unassembled WGS sequence"/>
</dbReference>
<accession>A0ABU4YDX7</accession>
<evidence type="ECO:0000256" key="1">
    <source>
        <dbReference type="ARBA" id="ARBA00009363"/>
    </source>
</evidence>
<dbReference type="Pfam" id="PF02979">
    <property type="entry name" value="NHase_alpha"/>
    <property type="match status" value="1"/>
</dbReference>
<keyword evidence="4 7" id="KW-0456">Lyase</keyword>
<comment type="similarity">
    <text evidence="1">Belongs to the nitrile hydratase subunit alpha family.</text>
</comment>
<dbReference type="NCBIfam" id="TIGR01323">
    <property type="entry name" value="nitrile_alph"/>
    <property type="match status" value="1"/>
</dbReference>
<sequence>MSHDHDHDNELDPFAARVRALETILTQKGLIDPAAIDVIVDTYETKIGPRNGARVVAKAWRDSAYADWLKRDATAAIESLSYSGRQGEHMQAVFNTEETHNLVVCTLCSCYPWSVLGLPPVWYKAPPYRSRAVIDPRGVLEEFGLTLPAQKKIRVWDSTAELRYLVVPMRPKGTEGWSEEQLAGLVSRDAMIGTAVAKEPA</sequence>
<dbReference type="InterPro" id="IPR023900">
    <property type="entry name" value="CN_Hdrtase_asu/SCN_Hdrlase_gsu"/>
</dbReference>
<dbReference type="RefSeq" id="WP_320295197.1">
    <property type="nucleotide sequence ID" value="NZ_JAVIIU010000004.1"/>
</dbReference>
<dbReference type="EC" id="4.2.1.84" evidence="2"/>
<feature type="domain" description="Nitrile hydratase alpha/Thiocyanate hydrolase gamma" evidence="6">
    <location>
        <begin position="14"/>
        <end position="195"/>
    </location>
</feature>
<dbReference type="Gene3D" id="3.90.330.10">
    <property type="entry name" value="Nitrile hydratase alpha /Thiocyanate hydrolase gamma"/>
    <property type="match status" value="1"/>
</dbReference>
<protein>
    <recommendedName>
        <fullName evidence="2">nitrile hydratase</fullName>
        <ecNumber evidence="2">4.2.1.84</ecNumber>
    </recommendedName>
</protein>
<evidence type="ECO:0000256" key="3">
    <source>
        <dbReference type="ARBA" id="ARBA00022723"/>
    </source>
</evidence>
<comment type="catalytic activity">
    <reaction evidence="5">
        <text>an aliphatic primary amide = an aliphatic nitrile + H2O</text>
        <dbReference type="Rhea" id="RHEA:12673"/>
        <dbReference type="ChEBI" id="CHEBI:15377"/>
        <dbReference type="ChEBI" id="CHEBI:65285"/>
        <dbReference type="ChEBI" id="CHEBI:80291"/>
        <dbReference type="EC" id="4.2.1.84"/>
    </reaction>
</comment>
<comment type="caution">
    <text evidence="7">The sequence shown here is derived from an EMBL/GenBank/DDBJ whole genome shotgun (WGS) entry which is preliminary data.</text>
</comment>
<evidence type="ECO:0000259" key="6">
    <source>
        <dbReference type="Pfam" id="PF02979"/>
    </source>
</evidence>